<dbReference type="PROSITE" id="PS51795">
    <property type="entry name" value="ZF_FLZ"/>
    <property type="match status" value="1"/>
</dbReference>
<proteinExistence type="inferred from homology"/>
<protein>
    <recommendedName>
        <fullName evidence="7">FLZ-type domain-containing protein</fullName>
    </recommendedName>
</protein>
<accession>A0AAW1X1L8</accession>
<dbReference type="EMBL" id="JBEDUW010000004">
    <property type="protein sequence ID" value="KAK9930845.1"/>
    <property type="molecule type" value="Genomic_DNA"/>
</dbReference>
<dbReference type="Proteomes" id="UP001457282">
    <property type="component" value="Unassembled WGS sequence"/>
</dbReference>
<keyword evidence="3" id="KW-0963">Cytoplasm</keyword>
<sequence length="158" mass="17914">MASKRCRIFQSSSYGEMRIFSQMNRLESPVALWHQQAPLVIDIPPEPAKKPSVQQPCRSIFQLASPSGSRIRERQPEEGSKDFLKACSLCKKEFPGQTDIYMYGDLAAFCSIECRAHQMNLDGFDKKCVVDTNNVMFKGAVALARKKKLRNAIHQPFD</sequence>
<evidence type="ECO:0000256" key="5">
    <source>
        <dbReference type="ARBA" id="ARBA00022771"/>
    </source>
</evidence>
<comment type="caution">
    <text evidence="8">The sequence shown here is derived from an EMBL/GenBank/DDBJ whole genome shotgun (WGS) entry which is preliminary data.</text>
</comment>
<dbReference type="PANTHER" id="PTHR33059">
    <property type="entry name" value="FCS-LIKE ZINC FINGER 5"/>
    <property type="match status" value="1"/>
</dbReference>
<dbReference type="AlphaFoldDB" id="A0AAW1X1L8"/>
<keyword evidence="9" id="KW-1185">Reference proteome</keyword>
<organism evidence="8 9">
    <name type="scientific">Rubus argutus</name>
    <name type="common">Southern blackberry</name>
    <dbReference type="NCBI Taxonomy" id="59490"/>
    <lineage>
        <taxon>Eukaryota</taxon>
        <taxon>Viridiplantae</taxon>
        <taxon>Streptophyta</taxon>
        <taxon>Embryophyta</taxon>
        <taxon>Tracheophyta</taxon>
        <taxon>Spermatophyta</taxon>
        <taxon>Magnoliopsida</taxon>
        <taxon>eudicotyledons</taxon>
        <taxon>Gunneridae</taxon>
        <taxon>Pentapetalae</taxon>
        <taxon>rosids</taxon>
        <taxon>fabids</taxon>
        <taxon>Rosales</taxon>
        <taxon>Rosaceae</taxon>
        <taxon>Rosoideae</taxon>
        <taxon>Rosoideae incertae sedis</taxon>
        <taxon>Rubus</taxon>
    </lineage>
</organism>
<feature type="zinc finger region" description="FLZ-type" evidence="6">
    <location>
        <begin position="82"/>
        <end position="126"/>
    </location>
</feature>
<evidence type="ECO:0000313" key="8">
    <source>
        <dbReference type="EMBL" id="KAK9930845.1"/>
    </source>
</evidence>
<evidence type="ECO:0000313" key="9">
    <source>
        <dbReference type="Proteomes" id="UP001457282"/>
    </source>
</evidence>
<dbReference type="PANTHER" id="PTHR33059:SF4">
    <property type="entry name" value="FCS-LIKE ZINC FINGER 5"/>
    <property type="match status" value="1"/>
</dbReference>
<comment type="similarity">
    <text evidence="2">Belongs to the FLZ family.</text>
</comment>
<evidence type="ECO:0000259" key="7">
    <source>
        <dbReference type="PROSITE" id="PS51795"/>
    </source>
</evidence>
<keyword evidence="4" id="KW-0479">Metal-binding</keyword>
<dbReference type="GO" id="GO:0008270">
    <property type="term" value="F:zinc ion binding"/>
    <property type="evidence" value="ECO:0007669"/>
    <property type="project" value="UniProtKB-KW"/>
</dbReference>
<dbReference type="InterPro" id="IPR007650">
    <property type="entry name" value="Zf-FLZ_dom"/>
</dbReference>
<dbReference type="GO" id="GO:0005737">
    <property type="term" value="C:cytoplasm"/>
    <property type="evidence" value="ECO:0007669"/>
    <property type="project" value="UniProtKB-SubCell"/>
</dbReference>
<keyword evidence="5" id="KW-0863">Zinc-finger</keyword>
<evidence type="ECO:0000256" key="3">
    <source>
        <dbReference type="ARBA" id="ARBA00022490"/>
    </source>
</evidence>
<name>A0AAW1X1L8_RUBAR</name>
<evidence type="ECO:0000256" key="4">
    <source>
        <dbReference type="ARBA" id="ARBA00022723"/>
    </source>
</evidence>
<evidence type="ECO:0000256" key="2">
    <source>
        <dbReference type="ARBA" id="ARBA00009374"/>
    </source>
</evidence>
<evidence type="ECO:0000256" key="6">
    <source>
        <dbReference type="PROSITE-ProRule" id="PRU01131"/>
    </source>
</evidence>
<keyword evidence="5" id="KW-0862">Zinc</keyword>
<dbReference type="Pfam" id="PF04570">
    <property type="entry name" value="zf-FLZ"/>
    <property type="match status" value="1"/>
</dbReference>
<comment type="subcellular location">
    <subcellularLocation>
        <location evidence="1">Cytoplasm</location>
    </subcellularLocation>
</comment>
<gene>
    <name evidence="8" type="ORF">M0R45_018153</name>
</gene>
<reference evidence="8 9" key="1">
    <citation type="journal article" date="2023" name="G3 (Bethesda)">
        <title>A chromosome-length genome assembly and annotation of blackberry (Rubus argutus, cv. 'Hillquist').</title>
        <authorList>
            <person name="Bruna T."/>
            <person name="Aryal R."/>
            <person name="Dudchenko O."/>
            <person name="Sargent D.J."/>
            <person name="Mead D."/>
            <person name="Buti M."/>
            <person name="Cavallini A."/>
            <person name="Hytonen T."/>
            <person name="Andres J."/>
            <person name="Pham M."/>
            <person name="Weisz D."/>
            <person name="Mascagni F."/>
            <person name="Usai G."/>
            <person name="Natali L."/>
            <person name="Bassil N."/>
            <person name="Fernandez G.E."/>
            <person name="Lomsadze A."/>
            <person name="Armour M."/>
            <person name="Olukolu B."/>
            <person name="Poorten T."/>
            <person name="Britton C."/>
            <person name="Davik J."/>
            <person name="Ashrafi H."/>
            <person name="Aiden E.L."/>
            <person name="Borodovsky M."/>
            <person name="Worthington M."/>
        </authorList>
    </citation>
    <scope>NUCLEOTIDE SEQUENCE [LARGE SCALE GENOMIC DNA]</scope>
    <source>
        <strain evidence="8">PI 553951</strain>
    </source>
</reference>
<evidence type="ECO:0000256" key="1">
    <source>
        <dbReference type="ARBA" id="ARBA00004496"/>
    </source>
</evidence>
<feature type="domain" description="FLZ-type" evidence="7">
    <location>
        <begin position="82"/>
        <end position="126"/>
    </location>
</feature>